<dbReference type="PANTHER" id="PTHR36971">
    <property type="entry name" value="UNNAMED PRODUCT"/>
    <property type="match status" value="1"/>
</dbReference>
<evidence type="ECO:0000313" key="6">
    <source>
        <dbReference type="EMBL" id="KAF0740745.1"/>
    </source>
</evidence>
<feature type="domain" description="C3H1-type" evidence="5">
    <location>
        <begin position="141"/>
        <end position="164"/>
    </location>
</feature>
<keyword evidence="1 4" id="KW-0479">Metal-binding</keyword>
<dbReference type="Proteomes" id="UP000481153">
    <property type="component" value="Unassembled WGS sequence"/>
</dbReference>
<keyword evidence="7" id="KW-1185">Reference proteome</keyword>
<dbReference type="InterPro" id="IPR000571">
    <property type="entry name" value="Znf_CCCH"/>
</dbReference>
<organism evidence="6 7">
    <name type="scientific">Aphanomyces euteiches</name>
    <dbReference type="NCBI Taxonomy" id="100861"/>
    <lineage>
        <taxon>Eukaryota</taxon>
        <taxon>Sar</taxon>
        <taxon>Stramenopiles</taxon>
        <taxon>Oomycota</taxon>
        <taxon>Saprolegniomycetes</taxon>
        <taxon>Saprolegniales</taxon>
        <taxon>Verrucalvaceae</taxon>
        <taxon>Aphanomyces</taxon>
    </lineage>
</organism>
<dbReference type="Gene3D" id="2.40.50.140">
    <property type="entry name" value="Nucleic acid-binding proteins"/>
    <property type="match status" value="1"/>
</dbReference>
<gene>
    <name evidence="6" type="ORF">Ae201684_003877</name>
</gene>
<dbReference type="SUPFAM" id="SSF50249">
    <property type="entry name" value="Nucleic acid-binding proteins"/>
    <property type="match status" value="1"/>
</dbReference>
<evidence type="ECO:0000313" key="7">
    <source>
        <dbReference type="Proteomes" id="UP000481153"/>
    </source>
</evidence>
<dbReference type="VEuPathDB" id="FungiDB:AeMF1_019026"/>
<dbReference type="PROSITE" id="PS50103">
    <property type="entry name" value="ZF_C3H1"/>
    <property type="match status" value="1"/>
</dbReference>
<dbReference type="InterPro" id="IPR036855">
    <property type="entry name" value="Znf_CCCH_sf"/>
</dbReference>
<keyword evidence="3 4" id="KW-0862">Zinc</keyword>
<evidence type="ECO:0000256" key="1">
    <source>
        <dbReference type="ARBA" id="ARBA00022723"/>
    </source>
</evidence>
<dbReference type="AlphaFoldDB" id="A0A6G0XK36"/>
<dbReference type="EMBL" id="VJMJ01000045">
    <property type="protein sequence ID" value="KAF0740745.1"/>
    <property type="molecule type" value="Genomic_DNA"/>
</dbReference>
<reference evidence="6 7" key="1">
    <citation type="submission" date="2019-07" db="EMBL/GenBank/DDBJ databases">
        <title>Genomics analysis of Aphanomyces spp. identifies a new class of oomycete effector associated with host adaptation.</title>
        <authorList>
            <person name="Gaulin E."/>
        </authorList>
    </citation>
    <scope>NUCLEOTIDE SEQUENCE [LARGE SCALE GENOMIC DNA]</scope>
    <source>
        <strain evidence="6 7">ATCC 201684</strain>
    </source>
</reference>
<accession>A0A6G0XK36</accession>
<dbReference type="GO" id="GO:0008270">
    <property type="term" value="F:zinc ion binding"/>
    <property type="evidence" value="ECO:0007669"/>
    <property type="project" value="UniProtKB-KW"/>
</dbReference>
<comment type="caution">
    <text evidence="6">The sequence shown here is derived from an EMBL/GenBank/DDBJ whole genome shotgun (WGS) entry which is preliminary data.</text>
</comment>
<evidence type="ECO:0000259" key="5">
    <source>
        <dbReference type="PROSITE" id="PS50103"/>
    </source>
</evidence>
<sequence length="379" mass="42755">MLVNLADLEAKIRDARSVDAMAFQGQLIRKRILSKALIFGDVELGDRGTVQIMVRAGHAKWTKESVIQLNWDIHIGDIVAVQGTLVREDDDRLLLHADDCTVVQSWKVQHPGEAFESSEEPKAQATKQTYSNLIQLGGFNACKFHFSNASCTRGDACHFWHGPPESYKILQAEWLQKRAEQKRELALLDEDPHDPHAKGQKSHRARIFSEWLVELFGRDVLAHGSGVVDVAGGKGDIGFELWLLRNIPTTLVDPRVVKARKTHLKYMKQHDKPKWHHIMAELNSELVAQHEDLFRSSSLIVGMHPDEATEAIVDVALALKKPFAVVPCCVMSRLFPDRECNEGKVATYEMFVKYLKAKHPAIRSAFLPFAGRNQVVFMT</sequence>
<dbReference type="SUPFAM" id="SSF90229">
    <property type="entry name" value="CCCH zinc finger"/>
    <property type="match status" value="1"/>
</dbReference>
<evidence type="ECO:0000256" key="2">
    <source>
        <dbReference type="ARBA" id="ARBA00022771"/>
    </source>
</evidence>
<proteinExistence type="predicted"/>
<feature type="zinc finger region" description="C3H1-type" evidence="4">
    <location>
        <begin position="141"/>
        <end position="164"/>
    </location>
</feature>
<protein>
    <recommendedName>
        <fullName evidence="5">C3H1-type domain-containing protein</fullName>
    </recommendedName>
</protein>
<dbReference type="PANTHER" id="PTHR36971:SF3">
    <property type="entry name" value="C3H1-TYPE DOMAIN-CONTAINING PROTEIN"/>
    <property type="match status" value="1"/>
</dbReference>
<keyword evidence="2 4" id="KW-0863">Zinc-finger</keyword>
<dbReference type="InterPro" id="IPR012340">
    <property type="entry name" value="NA-bd_OB-fold"/>
</dbReference>
<name>A0A6G0XK36_9STRA</name>
<evidence type="ECO:0000256" key="4">
    <source>
        <dbReference type="PROSITE-ProRule" id="PRU00723"/>
    </source>
</evidence>
<evidence type="ECO:0000256" key="3">
    <source>
        <dbReference type="ARBA" id="ARBA00022833"/>
    </source>
</evidence>